<proteinExistence type="predicted"/>
<dbReference type="PANTHER" id="PTHR43451">
    <property type="entry name" value="ACETYLTRANSFERASE (GNAT) FAMILY PROTEIN"/>
    <property type="match status" value="1"/>
</dbReference>
<evidence type="ECO:0000313" key="2">
    <source>
        <dbReference type="EMBL" id="GLQ73892.1"/>
    </source>
</evidence>
<protein>
    <submittedName>
        <fullName evidence="2">N-acetyltransferase</fullName>
    </submittedName>
</protein>
<dbReference type="PROSITE" id="PS51186">
    <property type="entry name" value="GNAT"/>
    <property type="match status" value="1"/>
</dbReference>
<organism evidence="2 3">
    <name type="scientific">Vibrio penaeicida</name>
    <dbReference type="NCBI Taxonomy" id="104609"/>
    <lineage>
        <taxon>Bacteria</taxon>
        <taxon>Pseudomonadati</taxon>
        <taxon>Pseudomonadota</taxon>
        <taxon>Gammaproteobacteria</taxon>
        <taxon>Vibrionales</taxon>
        <taxon>Vibrionaceae</taxon>
        <taxon>Vibrio</taxon>
    </lineage>
</organism>
<accession>A0AAV5NV49</accession>
<gene>
    <name evidence="2" type="ORF">GCM10007932_32520</name>
</gene>
<dbReference type="Proteomes" id="UP001156690">
    <property type="component" value="Unassembled WGS sequence"/>
</dbReference>
<feature type="domain" description="N-acetyltransferase" evidence="1">
    <location>
        <begin position="3"/>
        <end position="149"/>
    </location>
</feature>
<dbReference type="PANTHER" id="PTHR43451:SF1">
    <property type="entry name" value="ACETYLTRANSFERASE"/>
    <property type="match status" value="1"/>
</dbReference>
<sequence>MDISYEPVTQSDHQSILALGEAVNEEFVIPCLNSTGQKAMRCARKADIEQVTNANIYASVKAGSNSVLVGYIAWRRSNYIAQLYVCSTSQGKGIGTGLIREMQKRSGALSIELKASVNAVGFYKRLGFQPIDSEQVKNGIRYQPMVLRC</sequence>
<dbReference type="EMBL" id="BSNX01000040">
    <property type="protein sequence ID" value="GLQ73892.1"/>
    <property type="molecule type" value="Genomic_DNA"/>
</dbReference>
<dbReference type="SUPFAM" id="SSF55729">
    <property type="entry name" value="Acyl-CoA N-acyltransferases (Nat)"/>
    <property type="match status" value="1"/>
</dbReference>
<dbReference type="GO" id="GO:0016747">
    <property type="term" value="F:acyltransferase activity, transferring groups other than amino-acyl groups"/>
    <property type="evidence" value="ECO:0007669"/>
    <property type="project" value="InterPro"/>
</dbReference>
<name>A0AAV5NV49_9VIBR</name>
<dbReference type="RefSeq" id="WP_126606444.1">
    <property type="nucleotide sequence ID" value="NZ_AP025145.1"/>
</dbReference>
<keyword evidence="3" id="KW-1185">Reference proteome</keyword>
<reference evidence="3" key="1">
    <citation type="journal article" date="2019" name="Int. J. Syst. Evol. Microbiol.">
        <title>The Global Catalogue of Microorganisms (GCM) 10K type strain sequencing project: providing services to taxonomists for standard genome sequencing and annotation.</title>
        <authorList>
            <consortium name="The Broad Institute Genomics Platform"/>
            <consortium name="The Broad Institute Genome Sequencing Center for Infectious Disease"/>
            <person name="Wu L."/>
            <person name="Ma J."/>
        </authorList>
    </citation>
    <scope>NUCLEOTIDE SEQUENCE [LARGE SCALE GENOMIC DNA]</scope>
    <source>
        <strain evidence="3">NBRC 15640</strain>
    </source>
</reference>
<dbReference type="InterPro" id="IPR016181">
    <property type="entry name" value="Acyl_CoA_acyltransferase"/>
</dbReference>
<evidence type="ECO:0000259" key="1">
    <source>
        <dbReference type="PROSITE" id="PS51186"/>
    </source>
</evidence>
<dbReference type="CDD" id="cd04301">
    <property type="entry name" value="NAT_SF"/>
    <property type="match status" value="1"/>
</dbReference>
<dbReference type="InterPro" id="IPR052564">
    <property type="entry name" value="N-acetyltrans/Recomb-assoc"/>
</dbReference>
<comment type="caution">
    <text evidence="2">The sequence shown here is derived from an EMBL/GenBank/DDBJ whole genome shotgun (WGS) entry which is preliminary data.</text>
</comment>
<dbReference type="AlphaFoldDB" id="A0AAV5NV49"/>
<dbReference type="InterPro" id="IPR000182">
    <property type="entry name" value="GNAT_dom"/>
</dbReference>
<dbReference type="Pfam" id="PF13673">
    <property type="entry name" value="Acetyltransf_10"/>
    <property type="match status" value="1"/>
</dbReference>
<evidence type="ECO:0000313" key="3">
    <source>
        <dbReference type="Proteomes" id="UP001156690"/>
    </source>
</evidence>
<dbReference type="Gene3D" id="3.40.630.30">
    <property type="match status" value="1"/>
</dbReference>